<evidence type="ECO:0000259" key="5">
    <source>
        <dbReference type="PROSITE" id="PS50865"/>
    </source>
</evidence>
<dbReference type="Pfam" id="PF01753">
    <property type="entry name" value="zf-MYND"/>
    <property type="match status" value="1"/>
</dbReference>
<organism evidence="6 7">
    <name type="scientific">Schizopora paradoxa</name>
    <dbReference type="NCBI Taxonomy" id="27342"/>
    <lineage>
        <taxon>Eukaryota</taxon>
        <taxon>Fungi</taxon>
        <taxon>Dikarya</taxon>
        <taxon>Basidiomycota</taxon>
        <taxon>Agaricomycotina</taxon>
        <taxon>Agaricomycetes</taxon>
        <taxon>Hymenochaetales</taxon>
        <taxon>Schizoporaceae</taxon>
        <taxon>Schizopora</taxon>
    </lineage>
</organism>
<evidence type="ECO:0000313" key="7">
    <source>
        <dbReference type="Proteomes" id="UP000053477"/>
    </source>
</evidence>
<keyword evidence="3" id="KW-0862">Zinc</keyword>
<sequence length="235" mass="26401">MSTSQCKVCGKAATDDSPMKRCSCKSEDALYCGAECQNADWKKHKKTCRDLRKADATNRAAEETATSPSTVPSVVKAVDLTGGYNIPFHPIDVEISSNHEIFNGAGHLSPLSILVGQPILVYRHLRDDPYDYECHPQREELDNLSVTHMMINPKSGFAPARWQCGIGRVTIAREDKSPLSKKDLEKIWMYCDAVIESFSNDCVPPLGTHNPTTFERFARNYDANEEFDFFDEDEE</sequence>
<dbReference type="InterPro" id="IPR002893">
    <property type="entry name" value="Znf_MYND"/>
</dbReference>
<accession>A0A0H2RBC6</accession>
<keyword evidence="2 4" id="KW-0863">Zinc-finger</keyword>
<dbReference type="SUPFAM" id="SSF144232">
    <property type="entry name" value="HIT/MYND zinc finger-like"/>
    <property type="match status" value="1"/>
</dbReference>
<name>A0A0H2RBC6_9AGAM</name>
<dbReference type="GO" id="GO:0008270">
    <property type="term" value="F:zinc ion binding"/>
    <property type="evidence" value="ECO:0007669"/>
    <property type="project" value="UniProtKB-KW"/>
</dbReference>
<dbReference type="AlphaFoldDB" id="A0A0H2RBC6"/>
<dbReference type="EMBL" id="KQ086064">
    <property type="protein sequence ID" value="KLO09175.1"/>
    <property type="molecule type" value="Genomic_DNA"/>
</dbReference>
<evidence type="ECO:0000256" key="2">
    <source>
        <dbReference type="ARBA" id="ARBA00022771"/>
    </source>
</evidence>
<keyword evidence="7" id="KW-1185">Reference proteome</keyword>
<dbReference type="Gene3D" id="6.10.140.2220">
    <property type="match status" value="1"/>
</dbReference>
<proteinExistence type="predicted"/>
<dbReference type="Proteomes" id="UP000053477">
    <property type="component" value="Unassembled WGS sequence"/>
</dbReference>
<evidence type="ECO:0000256" key="1">
    <source>
        <dbReference type="ARBA" id="ARBA00022723"/>
    </source>
</evidence>
<evidence type="ECO:0000256" key="4">
    <source>
        <dbReference type="PROSITE-ProRule" id="PRU00134"/>
    </source>
</evidence>
<evidence type="ECO:0000256" key="3">
    <source>
        <dbReference type="ARBA" id="ARBA00022833"/>
    </source>
</evidence>
<reference evidence="6 7" key="1">
    <citation type="submission" date="2015-04" db="EMBL/GenBank/DDBJ databases">
        <title>Complete genome sequence of Schizopora paradoxa KUC8140, a cosmopolitan wood degrader in East Asia.</title>
        <authorList>
            <consortium name="DOE Joint Genome Institute"/>
            <person name="Min B."/>
            <person name="Park H."/>
            <person name="Jang Y."/>
            <person name="Kim J.-J."/>
            <person name="Kim K.H."/>
            <person name="Pangilinan J."/>
            <person name="Lipzen A."/>
            <person name="Riley R."/>
            <person name="Grigoriev I.V."/>
            <person name="Spatafora J.W."/>
            <person name="Choi I.-G."/>
        </authorList>
    </citation>
    <scope>NUCLEOTIDE SEQUENCE [LARGE SCALE GENOMIC DNA]</scope>
    <source>
        <strain evidence="6 7">KUC8140</strain>
    </source>
</reference>
<keyword evidence="1" id="KW-0479">Metal-binding</keyword>
<dbReference type="PROSITE" id="PS50865">
    <property type="entry name" value="ZF_MYND_2"/>
    <property type="match status" value="1"/>
</dbReference>
<dbReference type="InParanoid" id="A0A0H2RBC6"/>
<gene>
    <name evidence="6" type="ORF">SCHPADRAFT_931318</name>
</gene>
<evidence type="ECO:0000313" key="6">
    <source>
        <dbReference type="EMBL" id="KLO09175.1"/>
    </source>
</evidence>
<protein>
    <recommendedName>
        <fullName evidence="5">MYND-type domain-containing protein</fullName>
    </recommendedName>
</protein>
<feature type="domain" description="MYND-type" evidence="5">
    <location>
        <begin position="6"/>
        <end position="48"/>
    </location>
</feature>
<dbReference type="OrthoDB" id="9922773at2759"/>
<dbReference type="STRING" id="27342.A0A0H2RBC6"/>